<evidence type="ECO:0000313" key="2">
    <source>
        <dbReference type="Proteomes" id="UP000499080"/>
    </source>
</evidence>
<dbReference type="AlphaFoldDB" id="A0A4Y2CJ29"/>
<keyword evidence="2" id="KW-1185">Reference proteome</keyword>
<dbReference type="Proteomes" id="UP000499080">
    <property type="component" value="Unassembled WGS sequence"/>
</dbReference>
<gene>
    <name evidence="1" type="ORF">AVEN_185419_1</name>
</gene>
<proteinExistence type="predicted"/>
<comment type="caution">
    <text evidence="1">The sequence shown here is derived from an EMBL/GenBank/DDBJ whole genome shotgun (WGS) entry which is preliminary data.</text>
</comment>
<reference evidence="1 2" key="1">
    <citation type="journal article" date="2019" name="Sci. Rep.">
        <title>Orb-weaving spider Araneus ventricosus genome elucidates the spidroin gene catalogue.</title>
        <authorList>
            <person name="Kono N."/>
            <person name="Nakamura H."/>
            <person name="Ohtoshi R."/>
            <person name="Moran D.A.P."/>
            <person name="Shinohara A."/>
            <person name="Yoshida Y."/>
            <person name="Fujiwara M."/>
            <person name="Mori M."/>
            <person name="Tomita M."/>
            <person name="Arakawa K."/>
        </authorList>
    </citation>
    <scope>NUCLEOTIDE SEQUENCE [LARGE SCALE GENOMIC DNA]</scope>
</reference>
<dbReference type="OrthoDB" id="4843387at2759"/>
<protein>
    <submittedName>
        <fullName evidence="1">Uncharacterized protein</fullName>
    </submittedName>
</protein>
<sequence>MKPWILHARLELYKAMAAQSWSGVFSLGRFLGSLVLVPTSLNEIRYVELLGDHLHPSMLYSHPHGNGVFQEDICTCHRSLLATA</sequence>
<dbReference type="EMBL" id="BGPR01000196">
    <property type="protein sequence ID" value="GBM03926.1"/>
    <property type="molecule type" value="Genomic_DNA"/>
</dbReference>
<organism evidence="1 2">
    <name type="scientific">Araneus ventricosus</name>
    <name type="common">Orbweaver spider</name>
    <name type="synonym">Epeira ventricosa</name>
    <dbReference type="NCBI Taxonomy" id="182803"/>
    <lineage>
        <taxon>Eukaryota</taxon>
        <taxon>Metazoa</taxon>
        <taxon>Ecdysozoa</taxon>
        <taxon>Arthropoda</taxon>
        <taxon>Chelicerata</taxon>
        <taxon>Arachnida</taxon>
        <taxon>Araneae</taxon>
        <taxon>Araneomorphae</taxon>
        <taxon>Entelegynae</taxon>
        <taxon>Araneoidea</taxon>
        <taxon>Araneidae</taxon>
        <taxon>Araneus</taxon>
    </lineage>
</organism>
<name>A0A4Y2CJ29_ARAVE</name>
<accession>A0A4Y2CJ29</accession>
<evidence type="ECO:0000313" key="1">
    <source>
        <dbReference type="EMBL" id="GBM03926.1"/>
    </source>
</evidence>